<accession>A0A367KPE0</accession>
<feature type="transmembrane region" description="Helical" evidence="6">
    <location>
        <begin position="64"/>
        <end position="90"/>
    </location>
</feature>
<evidence type="ECO:0000256" key="2">
    <source>
        <dbReference type="ARBA" id="ARBA00005335"/>
    </source>
</evidence>
<dbReference type="GO" id="GO:0016020">
    <property type="term" value="C:membrane"/>
    <property type="evidence" value="ECO:0007669"/>
    <property type="project" value="UniProtKB-SubCell"/>
</dbReference>
<proteinExistence type="inferred from homology"/>
<evidence type="ECO:0000313" key="7">
    <source>
        <dbReference type="EMBL" id="RCI03990.1"/>
    </source>
</evidence>
<evidence type="ECO:0000256" key="1">
    <source>
        <dbReference type="ARBA" id="ARBA00004141"/>
    </source>
</evidence>
<keyword evidence="8" id="KW-1185">Reference proteome</keyword>
<gene>
    <name evidence="7" type="ORF">CU098_008882</name>
</gene>
<keyword evidence="3 6" id="KW-0812">Transmembrane</keyword>
<evidence type="ECO:0000256" key="3">
    <source>
        <dbReference type="ARBA" id="ARBA00022692"/>
    </source>
</evidence>
<dbReference type="Proteomes" id="UP000253551">
    <property type="component" value="Unassembled WGS sequence"/>
</dbReference>
<keyword evidence="5 6" id="KW-0472">Membrane</keyword>
<comment type="caution">
    <text evidence="7">The sequence shown here is derived from an EMBL/GenBank/DDBJ whole genome shotgun (WGS) entry which is preliminary data.</text>
</comment>
<feature type="transmembrane region" description="Helical" evidence="6">
    <location>
        <begin position="96"/>
        <end position="114"/>
    </location>
</feature>
<evidence type="ECO:0000256" key="6">
    <source>
        <dbReference type="SAM" id="Phobius"/>
    </source>
</evidence>
<dbReference type="PANTHER" id="PTHR13180">
    <property type="entry name" value="SMALL MEMBRANE PROTEIN-RELATED"/>
    <property type="match status" value="1"/>
</dbReference>
<evidence type="ECO:0000313" key="8">
    <source>
        <dbReference type="Proteomes" id="UP000253551"/>
    </source>
</evidence>
<comment type="subcellular location">
    <subcellularLocation>
        <location evidence="1">Membrane</location>
        <topology evidence="1">Multi-pass membrane protein</topology>
    </subcellularLocation>
</comment>
<reference evidence="7 8" key="1">
    <citation type="journal article" date="2018" name="G3 (Bethesda)">
        <title>Phylogenetic and Phylogenomic Definition of Rhizopus Species.</title>
        <authorList>
            <person name="Gryganskyi A.P."/>
            <person name="Golan J."/>
            <person name="Dolatabadi S."/>
            <person name="Mondo S."/>
            <person name="Robb S."/>
            <person name="Idnurm A."/>
            <person name="Muszewska A."/>
            <person name="Steczkiewicz K."/>
            <person name="Masonjones S."/>
            <person name="Liao H.L."/>
            <person name="Gajdeczka M.T."/>
            <person name="Anike F."/>
            <person name="Vuek A."/>
            <person name="Anishchenko I.M."/>
            <person name="Voigt K."/>
            <person name="de Hoog G.S."/>
            <person name="Smith M.E."/>
            <person name="Heitman J."/>
            <person name="Vilgalys R."/>
            <person name="Stajich J.E."/>
        </authorList>
    </citation>
    <scope>NUCLEOTIDE SEQUENCE [LARGE SCALE GENOMIC DNA]</scope>
    <source>
        <strain evidence="7 8">LSU 92-RS-03</strain>
    </source>
</reference>
<dbReference type="EMBL" id="PJQM01000823">
    <property type="protein sequence ID" value="RCI03990.1"/>
    <property type="molecule type" value="Genomic_DNA"/>
</dbReference>
<feature type="transmembrane region" description="Helical" evidence="6">
    <location>
        <begin position="28"/>
        <end position="44"/>
    </location>
</feature>
<organism evidence="7 8">
    <name type="scientific">Rhizopus stolonifer</name>
    <name type="common">Rhizopus nigricans</name>
    <dbReference type="NCBI Taxonomy" id="4846"/>
    <lineage>
        <taxon>Eukaryota</taxon>
        <taxon>Fungi</taxon>
        <taxon>Fungi incertae sedis</taxon>
        <taxon>Mucoromycota</taxon>
        <taxon>Mucoromycotina</taxon>
        <taxon>Mucoromycetes</taxon>
        <taxon>Mucorales</taxon>
        <taxon>Mucorineae</taxon>
        <taxon>Rhizopodaceae</taxon>
        <taxon>Rhizopus</taxon>
    </lineage>
</organism>
<dbReference type="Pfam" id="PF05255">
    <property type="entry name" value="UPF0220"/>
    <property type="match status" value="1"/>
</dbReference>
<dbReference type="STRING" id="4846.A0A367KPE0"/>
<name>A0A367KPE0_RHIST</name>
<keyword evidence="4 6" id="KW-1133">Transmembrane helix</keyword>
<dbReference type="OrthoDB" id="268928at2759"/>
<comment type="similarity">
    <text evidence="2">Belongs to the UPF0220 family.</text>
</comment>
<protein>
    <submittedName>
        <fullName evidence="7">Uncharacterized protein</fullName>
    </submittedName>
</protein>
<dbReference type="AlphaFoldDB" id="A0A367KPE0"/>
<dbReference type="InterPro" id="IPR007919">
    <property type="entry name" value="UPF0220"/>
</dbReference>
<evidence type="ECO:0000256" key="4">
    <source>
        <dbReference type="ARBA" id="ARBA00022989"/>
    </source>
</evidence>
<evidence type="ECO:0000256" key="5">
    <source>
        <dbReference type="ARBA" id="ARBA00023136"/>
    </source>
</evidence>
<sequence>MGWWAFIDGLTKLSTLPDRKVAPGIEDWVPGIITTFGMIIVNLIDKETLRGEGYDEHMAWRARLFLFLGFTMMAGGVSGSVAVLVIKYVYEQDLDIPNIYLGITDVVQCVLIMIR</sequence>